<protein>
    <submittedName>
        <fullName evidence="2">Uncharacterized protein</fullName>
    </submittedName>
</protein>
<keyword evidence="3" id="KW-1185">Reference proteome</keyword>
<accession>A0ABZ2BLQ1</accession>
<dbReference type="EMBL" id="CP143423">
    <property type="protein sequence ID" value="WVX47062.1"/>
    <property type="molecule type" value="Genomic_DNA"/>
</dbReference>
<organism evidence="2 3">
    <name type="scientific">Roseobacter fucihabitans</name>
    <dbReference type="NCBI Taxonomy" id="1537242"/>
    <lineage>
        <taxon>Bacteria</taxon>
        <taxon>Pseudomonadati</taxon>
        <taxon>Pseudomonadota</taxon>
        <taxon>Alphaproteobacteria</taxon>
        <taxon>Rhodobacterales</taxon>
        <taxon>Roseobacteraceae</taxon>
        <taxon>Roseobacter</taxon>
    </lineage>
</organism>
<name>A0ABZ2BLQ1_9RHOB</name>
<evidence type="ECO:0000313" key="3">
    <source>
        <dbReference type="Proteomes" id="UP001318682"/>
    </source>
</evidence>
<feature type="region of interest" description="Disordered" evidence="1">
    <location>
        <begin position="202"/>
        <end position="261"/>
    </location>
</feature>
<evidence type="ECO:0000313" key="2">
    <source>
        <dbReference type="EMBL" id="WVX47062.1"/>
    </source>
</evidence>
<gene>
    <name evidence="2" type="ORF">ROLI_001260</name>
</gene>
<reference evidence="3" key="1">
    <citation type="submission" date="2024-01" db="EMBL/GenBank/DDBJ databases">
        <title>Roseobacter fucihabitans sp. nov., isolated from the brown alga Fucus spiralis.</title>
        <authorList>
            <person name="Hahnke S."/>
            <person name="Berger M."/>
            <person name="Schlingloff A."/>
            <person name="Athale I."/>
            <person name="Neumann-Schaal M."/>
            <person name="Adenaya A."/>
            <person name="Poehlein A."/>
            <person name="Daniel R."/>
            <person name="Pertersen J."/>
            <person name="Brinkhoff T."/>
        </authorList>
    </citation>
    <scope>NUCLEOTIDE SEQUENCE [LARGE SCALE GENOMIC DNA]</scope>
    <source>
        <strain evidence="3">B14</strain>
    </source>
</reference>
<dbReference type="Proteomes" id="UP001318682">
    <property type="component" value="Chromosome"/>
</dbReference>
<proteinExistence type="predicted"/>
<sequence>MTRATTTIPSHDLTFIDEVAKFRDVEARWKSFLKQIRCNAQNADLEAGLITEDDLVQPYYLVNEADLRRIKRRAIRLLERVHTSTGMYHLSEVNRTRLTPLRGGLRDGRIVFYGTPAQLTTGAARDIYGAEADFSKAVRSTEIEPLTRPRKHFGTLLIRLPFLISFEISEHIYDHRTAKSIQINDFFVCSLNSLGNVTDRAISTSVPTDPPTPDAGNEETRASTENMTDVDPGDLLADSSADSDAGTPKDIAAPTTMVGSG</sequence>
<evidence type="ECO:0000256" key="1">
    <source>
        <dbReference type="SAM" id="MobiDB-lite"/>
    </source>
</evidence>